<evidence type="ECO:0000313" key="2">
    <source>
        <dbReference type="EMBL" id="KAK6211222.1"/>
    </source>
</evidence>
<keyword evidence="1" id="KW-1133">Transmembrane helix</keyword>
<dbReference type="AlphaFoldDB" id="A0AAV9T360"/>
<feature type="transmembrane region" description="Helical" evidence="1">
    <location>
        <begin position="309"/>
        <end position="334"/>
    </location>
</feature>
<gene>
    <name evidence="2" type="ORF">QIS74_10486</name>
</gene>
<dbReference type="Proteomes" id="UP001327957">
    <property type="component" value="Unassembled WGS sequence"/>
</dbReference>
<keyword evidence="1" id="KW-0812">Transmembrane</keyword>
<organism evidence="2 3">
    <name type="scientific">Colletotrichum tabaci</name>
    <dbReference type="NCBI Taxonomy" id="1209068"/>
    <lineage>
        <taxon>Eukaryota</taxon>
        <taxon>Fungi</taxon>
        <taxon>Dikarya</taxon>
        <taxon>Ascomycota</taxon>
        <taxon>Pezizomycotina</taxon>
        <taxon>Sordariomycetes</taxon>
        <taxon>Hypocreomycetidae</taxon>
        <taxon>Glomerellales</taxon>
        <taxon>Glomerellaceae</taxon>
        <taxon>Colletotrichum</taxon>
        <taxon>Colletotrichum destructivum species complex</taxon>
    </lineage>
</organism>
<protein>
    <submittedName>
        <fullName evidence="2">Uncharacterized protein</fullName>
    </submittedName>
</protein>
<name>A0AAV9T360_9PEZI</name>
<keyword evidence="1" id="KW-0472">Membrane</keyword>
<evidence type="ECO:0000313" key="3">
    <source>
        <dbReference type="Proteomes" id="UP001327957"/>
    </source>
</evidence>
<comment type="caution">
    <text evidence="2">The sequence shown here is derived from an EMBL/GenBank/DDBJ whole genome shotgun (WGS) entry which is preliminary data.</text>
</comment>
<keyword evidence="3" id="KW-1185">Reference proteome</keyword>
<proteinExistence type="predicted"/>
<accession>A0AAV9T360</accession>
<sequence>MFWKVAVTTAALASRACAEIRPLSMDQSIEVRAVDVLERNYEDVANRYIEKRHSAATVDGEWIPKGEVSVNADGTINMTAWELETTQKCTDALSHLDQASNPSGTCICYNLPSLDAKTGVFEADLRLYKVSEPNGVFSGIPPQNIQVGLSFNGASVSPVSADKIRGTIPRRDVSFEVDWSRLQKRVLTPQILQTYLFVGQIDQARMAPPMSMYDDAPISLFILVTNMLTKHRSQLEALVMPTLTLTGVNAAGQTVTTNVSSNEAAFITGVFSKEVIQSDLAVAQAAVDEVVAQLKNGTVAFVLPGVQIMIFPIGLVITSTWLLIGLAFVGFGTYERIGYADSYRRRRAMAGDTAKRI</sequence>
<reference evidence="2 3" key="1">
    <citation type="submission" date="2023-04" db="EMBL/GenBank/DDBJ databases">
        <title>Colletotrichum tabacum stain YC1 causing leaf anthracnose on Nicotiana tabacum(L.) cv.</title>
        <authorList>
            <person name="Ji Z."/>
            <person name="Wang M."/>
            <person name="Zhang J."/>
            <person name="Wang N."/>
            <person name="Zhou Z."/>
        </authorList>
    </citation>
    <scope>NUCLEOTIDE SEQUENCE [LARGE SCALE GENOMIC DNA]</scope>
    <source>
        <strain evidence="2 3">YC1</strain>
    </source>
</reference>
<dbReference type="EMBL" id="JASAOK010000046">
    <property type="protein sequence ID" value="KAK6211222.1"/>
    <property type="molecule type" value="Genomic_DNA"/>
</dbReference>
<evidence type="ECO:0000256" key="1">
    <source>
        <dbReference type="SAM" id="Phobius"/>
    </source>
</evidence>